<protein>
    <submittedName>
        <fullName evidence="1">Uncharacterized protein</fullName>
    </submittedName>
</protein>
<proteinExistence type="predicted"/>
<dbReference type="EMBL" id="CP077095">
    <property type="protein sequence ID" value="QXI36952.1"/>
    <property type="molecule type" value="Genomic_DNA"/>
</dbReference>
<dbReference type="KEGG" id="pxn:HU772_016535"/>
<evidence type="ECO:0000313" key="2">
    <source>
        <dbReference type="Proteomes" id="UP000633418"/>
    </source>
</evidence>
<sequence>MASLVRLDKKYTPFLCKAIEAVGSSDFVTSGQYDMENFNLSFEDVVHERDGVRYYTISFFAEEVTAQNWMTATAAEVGGLHVELDVATRQVIRVYGDR</sequence>
<dbReference type="RefSeq" id="WP_186661978.1">
    <property type="nucleotide sequence ID" value="NZ_CP077095.1"/>
</dbReference>
<accession>A0A9E6TVZ0</accession>
<gene>
    <name evidence="1" type="ORF">HU772_016535</name>
</gene>
<dbReference type="AlphaFoldDB" id="A0A9E6TVZ0"/>
<reference evidence="1 2" key="2">
    <citation type="journal article" date="2021" name="Microorganisms">
        <title>The Ever-Expanding Pseudomonas Genus: Description of 43 New Species and Partition of the Pseudomonas putida Group.</title>
        <authorList>
            <person name="Girard L."/>
            <person name="Lood C."/>
            <person name="Hofte M."/>
            <person name="Vandamme P."/>
            <person name="Rokni-Zadeh H."/>
            <person name="van Noort V."/>
            <person name="Lavigne R."/>
            <person name="De Mot R."/>
        </authorList>
    </citation>
    <scope>NUCLEOTIDE SEQUENCE [LARGE SCALE GENOMIC DNA]</scope>
    <source>
        <strain evidence="1 2">RW9S1A</strain>
    </source>
</reference>
<evidence type="ECO:0000313" key="1">
    <source>
        <dbReference type="EMBL" id="QXI36952.1"/>
    </source>
</evidence>
<reference evidence="1 2" key="1">
    <citation type="journal article" date="2020" name="Microorganisms">
        <title>Reliable Identification of Environmental Pseudomonas Isolates Using the rpoD Gene.</title>
        <authorList>
            <consortium name="The Broad Institute Genome Sequencing Platform"/>
            <person name="Girard L."/>
            <person name="Lood C."/>
            <person name="Rokni-Zadeh H."/>
            <person name="van Noort V."/>
            <person name="Lavigne R."/>
            <person name="De Mot R."/>
        </authorList>
    </citation>
    <scope>NUCLEOTIDE SEQUENCE [LARGE SCALE GENOMIC DNA]</scope>
    <source>
        <strain evidence="1 2">RW9S1A</strain>
    </source>
</reference>
<organism evidence="1 2">
    <name type="scientific">Pseudomonas xantholysinigenes</name>
    <dbReference type="NCBI Taxonomy" id="2745490"/>
    <lineage>
        <taxon>Bacteria</taxon>
        <taxon>Pseudomonadati</taxon>
        <taxon>Pseudomonadota</taxon>
        <taxon>Gammaproteobacteria</taxon>
        <taxon>Pseudomonadales</taxon>
        <taxon>Pseudomonadaceae</taxon>
        <taxon>Pseudomonas</taxon>
    </lineage>
</organism>
<dbReference type="Proteomes" id="UP000633418">
    <property type="component" value="Chromosome"/>
</dbReference>
<name>A0A9E6TVZ0_9PSED</name>
<keyword evidence="2" id="KW-1185">Reference proteome</keyword>